<evidence type="ECO:0000313" key="3">
    <source>
        <dbReference type="Proteomes" id="UP000536835"/>
    </source>
</evidence>
<dbReference type="AlphaFoldDB" id="A0A7Y3W4S6"/>
<sequence>MILASLAAIILSEAPVPFDFAPDLRGDPFADGSAPALALPDPDGLPIPLALTGKPVPALPFELSESASSDEDWPRPEDASARTPYAEDLYRRECPAASGIVLGKLPPNPGYQGSSDVVFLHSQDIPDACGGKRLRDVARR</sequence>
<gene>
    <name evidence="2" type="ORF">HK107_05570</name>
</gene>
<feature type="region of interest" description="Disordered" evidence="1">
    <location>
        <begin position="62"/>
        <end position="87"/>
    </location>
</feature>
<name>A0A7Y3W4S6_9PROT</name>
<comment type="caution">
    <text evidence="2">The sequence shown here is derived from an EMBL/GenBank/DDBJ whole genome shotgun (WGS) entry which is preliminary data.</text>
</comment>
<dbReference type="RefSeq" id="WP_173197509.1">
    <property type="nucleotide sequence ID" value="NZ_JABFCX010000002.1"/>
</dbReference>
<reference evidence="2 3" key="1">
    <citation type="submission" date="2020-05" db="EMBL/GenBank/DDBJ databases">
        <title>Parvularcula mediterraneae sp. nov., isolated from polypropylene straw from shallow seawater of the seashore of Laganas in Zakynthos island, Greece.</title>
        <authorList>
            <person name="Szabo I."/>
            <person name="Al-Omari J."/>
            <person name="Rado J."/>
            <person name="Szerdahelyi G.S."/>
        </authorList>
    </citation>
    <scope>NUCLEOTIDE SEQUENCE [LARGE SCALE GENOMIC DNA]</scope>
    <source>
        <strain evidence="2 3">ZS-1/3</strain>
    </source>
</reference>
<keyword evidence="3" id="KW-1185">Reference proteome</keyword>
<evidence type="ECO:0000313" key="2">
    <source>
        <dbReference type="EMBL" id="NNU15788.1"/>
    </source>
</evidence>
<dbReference type="Proteomes" id="UP000536835">
    <property type="component" value="Unassembled WGS sequence"/>
</dbReference>
<organism evidence="2 3">
    <name type="scientific">Parvularcula mediterranea</name>
    <dbReference type="NCBI Taxonomy" id="2732508"/>
    <lineage>
        <taxon>Bacteria</taxon>
        <taxon>Pseudomonadati</taxon>
        <taxon>Pseudomonadota</taxon>
        <taxon>Alphaproteobacteria</taxon>
        <taxon>Parvularculales</taxon>
        <taxon>Parvularculaceae</taxon>
        <taxon>Parvularcula</taxon>
    </lineage>
</organism>
<dbReference type="EMBL" id="JABFCX010000002">
    <property type="protein sequence ID" value="NNU15788.1"/>
    <property type="molecule type" value="Genomic_DNA"/>
</dbReference>
<proteinExistence type="predicted"/>
<evidence type="ECO:0000256" key="1">
    <source>
        <dbReference type="SAM" id="MobiDB-lite"/>
    </source>
</evidence>
<protein>
    <submittedName>
        <fullName evidence="2">Uncharacterized protein</fullName>
    </submittedName>
</protein>
<accession>A0A7Y3W4S6</accession>